<feature type="transmembrane region" description="Helical" evidence="6">
    <location>
        <begin position="215"/>
        <end position="235"/>
    </location>
</feature>
<proteinExistence type="inferred from homology"/>
<dbReference type="EMBL" id="JAHMHR010000027">
    <property type="protein sequence ID" value="KAK1674083.1"/>
    <property type="molecule type" value="Genomic_DNA"/>
</dbReference>
<feature type="transmembrane region" description="Helical" evidence="6">
    <location>
        <begin position="58"/>
        <end position="79"/>
    </location>
</feature>
<keyword evidence="4 6" id="KW-0472">Membrane</keyword>
<feature type="transmembrane region" description="Helical" evidence="6">
    <location>
        <begin position="99"/>
        <end position="122"/>
    </location>
</feature>
<dbReference type="InterPro" id="IPR049326">
    <property type="entry name" value="Rhodopsin_dom_fungi"/>
</dbReference>
<feature type="transmembrane region" description="Helical" evidence="6">
    <location>
        <begin position="180"/>
        <end position="203"/>
    </location>
</feature>
<dbReference type="AlphaFoldDB" id="A0AAJ0AKG7"/>
<name>A0AAJ0AKG7_9PEZI</name>
<gene>
    <name evidence="8" type="ORF">BDP55DRAFT_746446</name>
</gene>
<sequence>PENYQVNFTHPFRDTATTNSSYCACAIDFIAAFLYLLQRVYTATVIVGRWHSDDYMILTAWLLTTVDQFLILHCLIKGVLGVHTWEISLEDAIWETTLIHAKTLTVLPGTVLAKLVLCIFYYRLSPIVWYRYAIIATSVIIIAAFSAVWFTVQFACSPISAAWNLRLYTGTNRIDRPPMYMLQAIMGGVTDVMLMVMPLPIIFRLQMSWKHKAALIAWFGTGFSTLGAAVARLVILIPSLKNSNTTFVLGQGTLWLIVEANLIIICGSLPTFRVFLNHVAPKILGESASRTGDGNRGTPPARMRYALRTFGDSQPKRRHFDTIDELELGDRPYGSEMRWKVDTDETGSA</sequence>
<evidence type="ECO:0000313" key="9">
    <source>
        <dbReference type="Proteomes" id="UP001224890"/>
    </source>
</evidence>
<keyword evidence="9" id="KW-1185">Reference proteome</keyword>
<dbReference type="InterPro" id="IPR052337">
    <property type="entry name" value="SAT4-like"/>
</dbReference>
<dbReference type="PANTHER" id="PTHR33048">
    <property type="entry name" value="PTH11-LIKE INTEGRAL MEMBRANE PROTEIN (AFU_ORTHOLOGUE AFUA_5G11245)"/>
    <property type="match status" value="1"/>
</dbReference>
<feature type="transmembrane region" description="Helical" evidence="6">
    <location>
        <begin position="19"/>
        <end position="37"/>
    </location>
</feature>
<protein>
    <recommendedName>
        <fullName evidence="7">Rhodopsin domain-containing protein</fullName>
    </recommendedName>
</protein>
<reference evidence="8" key="1">
    <citation type="submission" date="2021-06" db="EMBL/GenBank/DDBJ databases">
        <title>Comparative genomics, transcriptomics and evolutionary studies reveal genomic signatures of adaptation to plant cell wall in hemibiotrophic fungi.</title>
        <authorList>
            <consortium name="DOE Joint Genome Institute"/>
            <person name="Baroncelli R."/>
            <person name="Diaz J.F."/>
            <person name="Benocci T."/>
            <person name="Peng M."/>
            <person name="Battaglia E."/>
            <person name="Haridas S."/>
            <person name="Andreopoulos W."/>
            <person name="Labutti K."/>
            <person name="Pangilinan J."/>
            <person name="Floch G.L."/>
            <person name="Makela M.R."/>
            <person name="Henrissat B."/>
            <person name="Grigoriev I.V."/>
            <person name="Crouch J.A."/>
            <person name="De Vries R.P."/>
            <person name="Sukno S.A."/>
            <person name="Thon M.R."/>
        </authorList>
    </citation>
    <scope>NUCLEOTIDE SEQUENCE</scope>
    <source>
        <strain evidence="8">CBS 193.32</strain>
    </source>
</reference>
<comment type="similarity">
    <text evidence="5">Belongs to the SAT4 family.</text>
</comment>
<evidence type="ECO:0000256" key="6">
    <source>
        <dbReference type="SAM" id="Phobius"/>
    </source>
</evidence>
<evidence type="ECO:0000256" key="3">
    <source>
        <dbReference type="ARBA" id="ARBA00022989"/>
    </source>
</evidence>
<keyword evidence="3 6" id="KW-1133">Transmembrane helix</keyword>
<evidence type="ECO:0000256" key="1">
    <source>
        <dbReference type="ARBA" id="ARBA00004141"/>
    </source>
</evidence>
<organism evidence="8 9">
    <name type="scientific">Colletotrichum godetiae</name>
    <dbReference type="NCBI Taxonomy" id="1209918"/>
    <lineage>
        <taxon>Eukaryota</taxon>
        <taxon>Fungi</taxon>
        <taxon>Dikarya</taxon>
        <taxon>Ascomycota</taxon>
        <taxon>Pezizomycotina</taxon>
        <taxon>Sordariomycetes</taxon>
        <taxon>Hypocreomycetidae</taxon>
        <taxon>Glomerellales</taxon>
        <taxon>Glomerellaceae</taxon>
        <taxon>Colletotrichum</taxon>
        <taxon>Colletotrichum acutatum species complex</taxon>
    </lineage>
</organism>
<comment type="caution">
    <text evidence="8">The sequence shown here is derived from an EMBL/GenBank/DDBJ whole genome shotgun (WGS) entry which is preliminary data.</text>
</comment>
<keyword evidence="2 6" id="KW-0812">Transmembrane</keyword>
<evidence type="ECO:0000256" key="2">
    <source>
        <dbReference type="ARBA" id="ARBA00022692"/>
    </source>
</evidence>
<dbReference type="GO" id="GO:0016020">
    <property type="term" value="C:membrane"/>
    <property type="evidence" value="ECO:0007669"/>
    <property type="project" value="UniProtKB-SubCell"/>
</dbReference>
<feature type="transmembrane region" description="Helical" evidence="6">
    <location>
        <begin position="134"/>
        <end position="160"/>
    </location>
</feature>
<evidence type="ECO:0000256" key="5">
    <source>
        <dbReference type="ARBA" id="ARBA00038359"/>
    </source>
</evidence>
<dbReference type="GeneID" id="85465074"/>
<evidence type="ECO:0000313" key="8">
    <source>
        <dbReference type="EMBL" id="KAK1674083.1"/>
    </source>
</evidence>
<comment type="subcellular location">
    <subcellularLocation>
        <location evidence="1">Membrane</location>
        <topology evidence="1">Multi-pass membrane protein</topology>
    </subcellularLocation>
</comment>
<feature type="non-terminal residue" evidence="8">
    <location>
        <position position="1"/>
    </location>
</feature>
<dbReference type="Pfam" id="PF20684">
    <property type="entry name" value="Fung_rhodopsin"/>
    <property type="match status" value="1"/>
</dbReference>
<evidence type="ECO:0000259" key="7">
    <source>
        <dbReference type="Pfam" id="PF20684"/>
    </source>
</evidence>
<dbReference type="RefSeq" id="XP_060428086.1">
    <property type="nucleotide sequence ID" value="XM_060580548.1"/>
</dbReference>
<dbReference type="PANTHER" id="PTHR33048:SF124">
    <property type="entry name" value="INTEGRAL MEMBRANE PROTEIN"/>
    <property type="match status" value="1"/>
</dbReference>
<accession>A0AAJ0AKG7</accession>
<dbReference type="Proteomes" id="UP001224890">
    <property type="component" value="Unassembled WGS sequence"/>
</dbReference>
<feature type="domain" description="Rhodopsin" evidence="7">
    <location>
        <begin position="39"/>
        <end position="277"/>
    </location>
</feature>
<feature type="transmembrane region" description="Helical" evidence="6">
    <location>
        <begin position="255"/>
        <end position="276"/>
    </location>
</feature>
<evidence type="ECO:0000256" key="4">
    <source>
        <dbReference type="ARBA" id="ARBA00023136"/>
    </source>
</evidence>